<feature type="domain" description="ABC-type transport auxiliary lipoprotein component" evidence="1">
    <location>
        <begin position="39"/>
        <end position="194"/>
    </location>
</feature>
<dbReference type="Proteomes" id="UP001223336">
    <property type="component" value="Unassembled WGS sequence"/>
</dbReference>
<dbReference type="AlphaFoldDB" id="A0AA51MQC9"/>
<evidence type="ECO:0000259" key="1">
    <source>
        <dbReference type="Pfam" id="PF03886"/>
    </source>
</evidence>
<dbReference type="InterPro" id="IPR005586">
    <property type="entry name" value="ABC_trans_aux"/>
</dbReference>
<gene>
    <name evidence="2" type="ORF">RCC75_09590</name>
    <name evidence="3" type="ORF">RCG00_19915</name>
</gene>
<protein>
    <submittedName>
        <fullName evidence="3">ABC-type transport auxiliary lipoprotein family protein</fullName>
    </submittedName>
</protein>
<proteinExistence type="predicted"/>
<reference evidence="3 4" key="1">
    <citation type="submission" date="2023-08" db="EMBL/GenBank/DDBJ databases">
        <title>New molecular markers tilS and rpoB for phylogenetic and monitoring studies of the genus Thiothrix biodiversity.</title>
        <authorList>
            <person name="Ravin N.V."/>
            <person name="Smolyakov D."/>
            <person name="Markov N.D."/>
            <person name="Beletsky A.V."/>
            <person name="Mardanov A.V."/>
            <person name="Rudenko T.S."/>
            <person name="Grabovich M.Y."/>
        </authorList>
    </citation>
    <scope>NUCLEOTIDE SEQUENCE</scope>
    <source>
        <strain evidence="3">DNT52</strain>
        <strain evidence="2 4">H33</strain>
    </source>
</reference>
<dbReference type="Gene3D" id="3.40.50.10610">
    <property type="entry name" value="ABC-type transport auxiliary lipoprotein component"/>
    <property type="match status" value="1"/>
</dbReference>
<dbReference type="Pfam" id="PF03886">
    <property type="entry name" value="ABC_trans_aux"/>
    <property type="match status" value="1"/>
</dbReference>
<dbReference type="Proteomes" id="UP001229862">
    <property type="component" value="Chromosome"/>
</dbReference>
<dbReference type="EMBL" id="JAVFKN010000011">
    <property type="protein sequence ID" value="MDQ5768781.1"/>
    <property type="molecule type" value="Genomic_DNA"/>
</dbReference>
<evidence type="ECO:0000313" key="2">
    <source>
        <dbReference type="EMBL" id="MDQ5768781.1"/>
    </source>
</evidence>
<dbReference type="PROSITE" id="PS51257">
    <property type="entry name" value="PROKAR_LIPOPROTEIN"/>
    <property type="match status" value="1"/>
</dbReference>
<evidence type="ECO:0000313" key="3">
    <source>
        <dbReference type="EMBL" id="WML86537.1"/>
    </source>
</evidence>
<dbReference type="EMBL" id="CP133217">
    <property type="protein sequence ID" value="WML86537.1"/>
    <property type="molecule type" value="Genomic_DNA"/>
</dbReference>
<keyword evidence="3" id="KW-0449">Lipoprotein</keyword>
<dbReference type="RefSeq" id="WP_308134749.1">
    <property type="nucleotide sequence ID" value="NZ_CP133217.1"/>
</dbReference>
<sequence length="211" mass="23624">MLTHKKLDETRRLLLLGGLGGVLSACVPLSNYTAADRVYRLAPQVNAAPNRARAHLYLPRVQLSPALDTPRITLFKQGLQQDFIVNSRWPDSLSIYLQAVMLDAFSRSGGFLSVSDQLLGNDSMYKVLLRMSAFHAEYPPFGQGQAVVVVGMEAILIRERDQRMLGQYRYDMRKQNIPVMTSRIVQALNQALSEGIASLITDMIEDLPVLY</sequence>
<evidence type="ECO:0000313" key="4">
    <source>
        <dbReference type="Proteomes" id="UP001223336"/>
    </source>
</evidence>
<keyword evidence="4" id="KW-1185">Reference proteome</keyword>
<name>A0AA51MQC9_9GAMM</name>
<organism evidence="3">
    <name type="scientific">Thiothrix subterranea</name>
    <dbReference type="NCBI Taxonomy" id="2735563"/>
    <lineage>
        <taxon>Bacteria</taxon>
        <taxon>Pseudomonadati</taxon>
        <taxon>Pseudomonadota</taxon>
        <taxon>Gammaproteobacteria</taxon>
        <taxon>Thiotrichales</taxon>
        <taxon>Thiotrichaceae</taxon>
        <taxon>Thiothrix</taxon>
    </lineage>
</organism>
<dbReference type="SUPFAM" id="SSF159594">
    <property type="entry name" value="XCC0632-like"/>
    <property type="match status" value="1"/>
</dbReference>
<accession>A0AA51MQC9</accession>